<sequence>TIMGPHGINRAVQRLEFCDCKKGLGVKIIGGYRALTGEEFGIYIKRVVGGGPAALDGRLKSGDLILDVNNISLIGVTNERSESPQLLSPKEGVTAYTHAPSHAANPPYTAHTPPHAFR</sequence>
<feature type="non-terminal residue" evidence="1">
    <location>
        <position position="1"/>
    </location>
</feature>
<reference evidence="1" key="1">
    <citation type="submission" date="2020-04" db="EMBL/GenBank/DDBJ databases">
        <title>A chromosome-scale assembly and high-density genetic map of the yellow drum (Nibea albiflora) genome.</title>
        <authorList>
            <person name="Xu D."/>
            <person name="Zhang W."/>
            <person name="Chen R."/>
            <person name="Tan P."/>
            <person name="Wang L."/>
            <person name="Song H."/>
            <person name="Tian L."/>
            <person name="Zhu Q."/>
            <person name="Wang B."/>
        </authorList>
    </citation>
    <scope>NUCLEOTIDE SEQUENCE</scope>
    <source>
        <strain evidence="1">ZJHYS-2018</strain>
    </source>
</reference>
<gene>
    <name evidence="1" type="primary">PTPN13.4</name>
    <name evidence="1" type="ORF">GBF38_014676</name>
</gene>
<organism evidence="1 2">
    <name type="scientific">Nibea albiflora</name>
    <name type="common">Yellow drum</name>
    <name type="synonym">Corvina albiflora</name>
    <dbReference type="NCBI Taxonomy" id="240163"/>
    <lineage>
        <taxon>Eukaryota</taxon>
        <taxon>Metazoa</taxon>
        <taxon>Chordata</taxon>
        <taxon>Craniata</taxon>
        <taxon>Vertebrata</taxon>
        <taxon>Euteleostomi</taxon>
        <taxon>Actinopterygii</taxon>
        <taxon>Neopterygii</taxon>
        <taxon>Teleostei</taxon>
        <taxon>Neoteleostei</taxon>
        <taxon>Acanthomorphata</taxon>
        <taxon>Eupercaria</taxon>
        <taxon>Sciaenidae</taxon>
        <taxon>Nibea</taxon>
    </lineage>
</organism>
<proteinExistence type="predicted"/>
<name>A0ACB7F432_NIBAL</name>
<evidence type="ECO:0000313" key="2">
    <source>
        <dbReference type="Proteomes" id="UP000805704"/>
    </source>
</evidence>
<dbReference type="Proteomes" id="UP000805704">
    <property type="component" value="Chromosome 18"/>
</dbReference>
<dbReference type="EMBL" id="CM024806">
    <property type="protein sequence ID" value="KAG8009230.1"/>
    <property type="molecule type" value="Genomic_DNA"/>
</dbReference>
<comment type="caution">
    <text evidence="1">The sequence shown here is derived from an EMBL/GenBank/DDBJ whole genome shotgun (WGS) entry which is preliminary data.</text>
</comment>
<evidence type="ECO:0000313" key="1">
    <source>
        <dbReference type="EMBL" id="KAG8009230.1"/>
    </source>
</evidence>
<keyword evidence="2" id="KW-1185">Reference proteome</keyword>
<protein>
    <submittedName>
        <fullName evidence="1">Tyrosine-protein phosphatase non-receptor type 13</fullName>
    </submittedName>
</protein>
<accession>A0ACB7F432</accession>